<organism evidence="10 11">
    <name type="scientific">Eucalyptus globulus</name>
    <name type="common">Tasmanian blue gum</name>
    <dbReference type="NCBI Taxonomy" id="34317"/>
    <lineage>
        <taxon>Eukaryota</taxon>
        <taxon>Viridiplantae</taxon>
        <taxon>Streptophyta</taxon>
        <taxon>Embryophyta</taxon>
        <taxon>Tracheophyta</taxon>
        <taxon>Spermatophyta</taxon>
        <taxon>Magnoliopsida</taxon>
        <taxon>eudicotyledons</taxon>
        <taxon>Gunneridae</taxon>
        <taxon>Pentapetalae</taxon>
        <taxon>rosids</taxon>
        <taxon>malvids</taxon>
        <taxon>Myrtales</taxon>
        <taxon>Myrtaceae</taxon>
        <taxon>Myrtoideae</taxon>
        <taxon>Eucalypteae</taxon>
        <taxon>Eucalyptus</taxon>
    </lineage>
</organism>
<dbReference type="Proteomes" id="UP001634007">
    <property type="component" value="Unassembled WGS sequence"/>
</dbReference>
<sequence length="427" mass="48084">MSILKLFFRDPNMESKHYDPNMESELYVAAMRGNVPYLLELFAKDKLLLDKIMTKKPTETPLHIAAMLGHLDFVEEVLARKAELAGEQDSHGSTPLHLAAAKGYLNIVASLLRVNPDICFVRDNYERNPLHVAAMKGHVDVLEYLVQVRRDAALKVVKHGQTILHLCVTHNKLEALKLLIDILGDDEFINLKDEHGDTILHLAAVDGEIKTMLFLTNKGVKPNIKNSEGFTALALLPEGKSEEGKRRWQDKMHETLLVVATLLATMTFQANITPPGGLWQEDKDGHIAGESIMAYKFSDEYKNFLTCNTISFIASLSIILLFISGLPLKRHRITTWIPMLIMWVAISFAAATYAISAYVYTPASELNFFSTAIKLNIFSKAIKFATLAWVGLIGSLFLWPFVRLILKLVRKVRPQRPDRASRPDHMV</sequence>
<dbReference type="SMART" id="SM00248">
    <property type="entry name" value="ANK"/>
    <property type="match status" value="5"/>
</dbReference>
<dbReference type="Pfam" id="PF00023">
    <property type="entry name" value="Ank"/>
    <property type="match status" value="1"/>
</dbReference>
<dbReference type="GO" id="GO:0016020">
    <property type="term" value="C:membrane"/>
    <property type="evidence" value="ECO:0007669"/>
    <property type="project" value="UniProtKB-SubCell"/>
</dbReference>
<feature type="transmembrane region" description="Helical" evidence="8">
    <location>
        <begin position="255"/>
        <end position="272"/>
    </location>
</feature>
<evidence type="ECO:0000256" key="7">
    <source>
        <dbReference type="PROSITE-ProRule" id="PRU00023"/>
    </source>
</evidence>
<feature type="transmembrane region" description="Helical" evidence="8">
    <location>
        <begin position="309"/>
        <end position="328"/>
    </location>
</feature>
<protein>
    <recommendedName>
        <fullName evidence="9">PGG domain-containing protein</fullName>
    </recommendedName>
</protein>
<keyword evidence="4 8" id="KW-1133">Transmembrane helix</keyword>
<dbReference type="PROSITE" id="PS50297">
    <property type="entry name" value="ANK_REP_REGION"/>
    <property type="match status" value="4"/>
</dbReference>
<evidence type="ECO:0000313" key="10">
    <source>
        <dbReference type="EMBL" id="KAL3744539.1"/>
    </source>
</evidence>
<dbReference type="PANTHER" id="PTHR24186">
    <property type="entry name" value="PROTEIN PHOSPHATASE 1 REGULATORY SUBUNIT"/>
    <property type="match status" value="1"/>
</dbReference>
<evidence type="ECO:0000313" key="11">
    <source>
        <dbReference type="Proteomes" id="UP001634007"/>
    </source>
</evidence>
<feature type="transmembrane region" description="Helical" evidence="8">
    <location>
        <begin position="340"/>
        <end position="361"/>
    </location>
</feature>
<keyword evidence="2 8" id="KW-0812">Transmembrane</keyword>
<proteinExistence type="predicted"/>
<reference evidence="10 11" key="1">
    <citation type="submission" date="2024-11" db="EMBL/GenBank/DDBJ databases">
        <title>Chromosome-level genome assembly of Eucalyptus globulus Labill. provides insights into its genome evolution.</title>
        <authorList>
            <person name="Li X."/>
        </authorList>
    </citation>
    <scope>NUCLEOTIDE SEQUENCE [LARGE SCALE GENOMIC DNA]</scope>
    <source>
        <strain evidence="10">CL2024</strain>
        <tissue evidence="10">Fresh tender leaves</tissue>
    </source>
</reference>
<evidence type="ECO:0000256" key="2">
    <source>
        <dbReference type="ARBA" id="ARBA00022692"/>
    </source>
</evidence>
<dbReference type="InterPro" id="IPR036770">
    <property type="entry name" value="Ankyrin_rpt-contain_sf"/>
</dbReference>
<evidence type="ECO:0000256" key="1">
    <source>
        <dbReference type="ARBA" id="ARBA00004141"/>
    </source>
</evidence>
<feature type="repeat" description="ANK" evidence="7">
    <location>
        <begin position="195"/>
        <end position="227"/>
    </location>
</feature>
<keyword evidence="11" id="KW-1185">Reference proteome</keyword>
<dbReference type="EMBL" id="JBJKBG010000003">
    <property type="protein sequence ID" value="KAL3744539.1"/>
    <property type="molecule type" value="Genomic_DNA"/>
</dbReference>
<evidence type="ECO:0000256" key="6">
    <source>
        <dbReference type="ARBA" id="ARBA00023136"/>
    </source>
</evidence>
<feature type="domain" description="PGG" evidence="9">
    <location>
        <begin position="248"/>
        <end position="359"/>
    </location>
</feature>
<keyword evidence="5 7" id="KW-0040">ANK repeat</keyword>
<name>A0ABD3L1T2_EUCGL</name>
<comment type="caution">
    <text evidence="10">The sequence shown here is derived from an EMBL/GenBank/DDBJ whole genome shotgun (WGS) entry which is preliminary data.</text>
</comment>
<feature type="repeat" description="ANK" evidence="7">
    <location>
        <begin position="91"/>
        <end position="123"/>
    </location>
</feature>
<keyword evidence="3" id="KW-0677">Repeat</keyword>
<dbReference type="InterPro" id="IPR026961">
    <property type="entry name" value="PGG_dom"/>
</dbReference>
<dbReference type="PROSITE" id="PS50088">
    <property type="entry name" value="ANK_REPEAT"/>
    <property type="match status" value="4"/>
</dbReference>
<keyword evidence="6 8" id="KW-0472">Membrane</keyword>
<dbReference type="AlphaFoldDB" id="A0ABD3L1T2"/>
<evidence type="ECO:0000256" key="3">
    <source>
        <dbReference type="ARBA" id="ARBA00022737"/>
    </source>
</evidence>
<dbReference type="InterPro" id="IPR002110">
    <property type="entry name" value="Ankyrin_rpt"/>
</dbReference>
<dbReference type="PANTHER" id="PTHR24186:SF37">
    <property type="entry name" value="PGG DOMAIN-CONTAINING PROTEIN"/>
    <property type="match status" value="1"/>
</dbReference>
<evidence type="ECO:0000256" key="5">
    <source>
        <dbReference type="ARBA" id="ARBA00023043"/>
    </source>
</evidence>
<evidence type="ECO:0000256" key="4">
    <source>
        <dbReference type="ARBA" id="ARBA00022989"/>
    </source>
</evidence>
<dbReference type="Gene3D" id="1.25.40.20">
    <property type="entry name" value="Ankyrin repeat-containing domain"/>
    <property type="match status" value="1"/>
</dbReference>
<dbReference type="Pfam" id="PF12796">
    <property type="entry name" value="Ank_2"/>
    <property type="match status" value="2"/>
</dbReference>
<comment type="subcellular location">
    <subcellularLocation>
        <location evidence="1">Membrane</location>
        <topology evidence="1">Multi-pass membrane protein</topology>
    </subcellularLocation>
</comment>
<feature type="repeat" description="ANK" evidence="7">
    <location>
        <begin position="125"/>
        <end position="147"/>
    </location>
</feature>
<dbReference type="Pfam" id="PF13962">
    <property type="entry name" value="PGG"/>
    <property type="match status" value="1"/>
</dbReference>
<accession>A0ABD3L1T2</accession>
<gene>
    <name evidence="10" type="ORF">ACJRO7_013757</name>
</gene>
<evidence type="ECO:0000259" key="9">
    <source>
        <dbReference type="Pfam" id="PF13962"/>
    </source>
</evidence>
<evidence type="ECO:0000256" key="8">
    <source>
        <dbReference type="SAM" id="Phobius"/>
    </source>
</evidence>
<feature type="transmembrane region" description="Helical" evidence="8">
    <location>
        <begin position="381"/>
        <end position="406"/>
    </location>
</feature>
<feature type="repeat" description="ANK" evidence="7">
    <location>
        <begin position="57"/>
        <end position="89"/>
    </location>
</feature>
<dbReference type="SUPFAM" id="SSF48403">
    <property type="entry name" value="Ankyrin repeat"/>
    <property type="match status" value="1"/>
</dbReference>